<reference evidence="15" key="1">
    <citation type="journal article" date="2020" name="Stud. Mycol.">
        <title>101 Dothideomycetes genomes: a test case for predicting lifestyles and emergence of pathogens.</title>
        <authorList>
            <person name="Haridas S."/>
            <person name="Albert R."/>
            <person name="Binder M."/>
            <person name="Bloem J."/>
            <person name="Labutti K."/>
            <person name="Salamov A."/>
            <person name="Andreopoulos B."/>
            <person name="Baker S."/>
            <person name="Barry K."/>
            <person name="Bills G."/>
            <person name="Bluhm B."/>
            <person name="Cannon C."/>
            <person name="Castanera R."/>
            <person name="Culley D."/>
            <person name="Daum C."/>
            <person name="Ezra D."/>
            <person name="Gonzalez J."/>
            <person name="Henrissat B."/>
            <person name="Kuo A."/>
            <person name="Liang C."/>
            <person name="Lipzen A."/>
            <person name="Lutzoni F."/>
            <person name="Magnuson J."/>
            <person name="Mondo S."/>
            <person name="Nolan M."/>
            <person name="Ohm R."/>
            <person name="Pangilinan J."/>
            <person name="Park H.-J."/>
            <person name="Ramirez L."/>
            <person name="Alfaro M."/>
            <person name="Sun H."/>
            <person name="Tritt A."/>
            <person name="Yoshinaga Y."/>
            <person name="Zwiers L.-H."/>
            <person name="Turgeon B."/>
            <person name="Goodwin S."/>
            <person name="Spatafora J."/>
            <person name="Crous P."/>
            <person name="Grigoriev I."/>
        </authorList>
    </citation>
    <scope>NUCLEOTIDE SEQUENCE</scope>
    <source>
        <strain evidence="15">CBS 109.77</strain>
    </source>
</reference>
<evidence type="ECO:0000256" key="1">
    <source>
        <dbReference type="ARBA" id="ARBA00005162"/>
    </source>
</evidence>
<gene>
    <name evidence="15" type="ORF">K505DRAFT_380281</name>
</gene>
<keyword evidence="16" id="KW-1185">Reference proteome</keyword>
<dbReference type="GO" id="GO:0006559">
    <property type="term" value="P:L-phenylalanine catabolic process"/>
    <property type="evidence" value="ECO:0007669"/>
    <property type="project" value="UniProtKB-UniPathway"/>
</dbReference>
<dbReference type="PIRSF" id="PIRSF009283">
    <property type="entry name" value="HPP_dOase"/>
    <property type="match status" value="1"/>
</dbReference>
<keyword evidence="7 15" id="KW-0223">Dioxygenase</keyword>
<feature type="binding site" evidence="12">
    <location>
        <position position="209"/>
    </location>
    <ligand>
        <name>Fe cation</name>
        <dbReference type="ChEBI" id="CHEBI:24875"/>
    </ligand>
</feature>
<dbReference type="PANTHER" id="PTHR11959:SF1">
    <property type="entry name" value="4-HYDROXYPHENYLPYRUVATE DIOXYGENASE"/>
    <property type="match status" value="1"/>
</dbReference>
<dbReference type="EMBL" id="MU002467">
    <property type="protein sequence ID" value="KAF2786432.1"/>
    <property type="molecule type" value="Genomic_DNA"/>
</dbReference>
<evidence type="ECO:0000256" key="2">
    <source>
        <dbReference type="ARBA" id="ARBA00005877"/>
    </source>
</evidence>
<keyword evidence="15" id="KW-0670">Pyruvate</keyword>
<dbReference type="GO" id="GO:0006572">
    <property type="term" value="P:L-tyrosine catabolic process"/>
    <property type="evidence" value="ECO:0007669"/>
    <property type="project" value="UniProtKB-KW"/>
</dbReference>
<keyword evidence="10" id="KW-0585">Phenylalanine catabolism</keyword>
<dbReference type="AlphaFoldDB" id="A0A6A6WQR8"/>
<evidence type="ECO:0000256" key="6">
    <source>
        <dbReference type="ARBA" id="ARBA00022878"/>
    </source>
</evidence>
<organism evidence="15 16">
    <name type="scientific">Melanomma pulvis-pyrius CBS 109.77</name>
    <dbReference type="NCBI Taxonomy" id="1314802"/>
    <lineage>
        <taxon>Eukaryota</taxon>
        <taxon>Fungi</taxon>
        <taxon>Dikarya</taxon>
        <taxon>Ascomycota</taxon>
        <taxon>Pezizomycotina</taxon>
        <taxon>Dothideomycetes</taxon>
        <taxon>Pleosporomycetidae</taxon>
        <taxon>Pleosporales</taxon>
        <taxon>Melanommataceae</taxon>
        <taxon>Melanomma</taxon>
    </lineage>
</organism>
<dbReference type="CDD" id="cd07250">
    <property type="entry name" value="HPPD_C_like"/>
    <property type="match status" value="1"/>
</dbReference>
<dbReference type="GO" id="GO:0046872">
    <property type="term" value="F:metal ion binding"/>
    <property type="evidence" value="ECO:0007669"/>
    <property type="project" value="UniProtKB-KW"/>
</dbReference>
<dbReference type="InterPro" id="IPR005956">
    <property type="entry name" value="4OHPhenylPyrv_dOase"/>
</dbReference>
<dbReference type="InterPro" id="IPR004360">
    <property type="entry name" value="Glyas_Fos-R_dOase_dom"/>
</dbReference>
<feature type="binding site" evidence="12">
    <location>
        <position position="375"/>
    </location>
    <ligand>
        <name>Fe cation</name>
        <dbReference type="ChEBI" id="CHEBI:24875"/>
    </ligand>
</feature>
<name>A0A6A6WQR8_9PLEO</name>
<feature type="domain" description="VOC" evidence="14">
    <location>
        <begin position="30"/>
        <end position="174"/>
    </location>
</feature>
<dbReference type="UniPathway" id="UPA00139">
    <property type="reaction ID" value="UER00362"/>
</dbReference>
<comment type="similarity">
    <text evidence="2 11">Belongs to the 4HPPD family.</text>
</comment>
<dbReference type="OrthoDB" id="414569at2759"/>
<dbReference type="InterPro" id="IPR041736">
    <property type="entry name" value="4OHPhenylPyrv_dOase_N"/>
</dbReference>
<evidence type="ECO:0000259" key="14">
    <source>
        <dbReference type="PROSITE" id="PS51819"/>
    </source>
</evidence>
<dbReference type="PANTHER" id="PTHR11959">
    <property type="entry name" value="4-HYDROXYPHENYLPYRUVATE DIOXYGENASE"/>
    <property type="match status" value="1"/>
</dbReference>
<evidence type="ECO:0000256" key="13">
    <source>
        <dbReference type="SAM" id="MobiDB-lite"/>
    </source>
</evidence>
<dbReference type="PROSITE" id="PS51819">
    <property type="entry name" value="VOC"/>
    <property type="match status" value="2"/>
</dbReference>
<evidence type="ECO:0000256" key="12">
    <source>
        <dbReference type="PIRSR" id="PIRSR009283-1"/>
    </source>
</evidence>
<evidence type="ECO:0000256" key="8">
    <source>
        <dbReference type="ARBA" id="ARBA00023002"/>
    </source>
</evidence>
<dbReference type="FunFam" id="3.10.180.10:FF:000020">
    <property type="entry name" value="4-hydroxyphenylpyruvate dioxygenase"/>
    <property type="match status" value="1"/>
</dbReference>
<protein>
    <recommendedName>
        <fullName evidence="3 11">4-hydroxyphenylpyruvate dioxygenase</fullName>
    </recommendedName>
</protein>
<dbReference type="GO" id="GO:0003868">
    <property type="term" value="F:4-hydroxyphenylpyruvate dioxygenase activity"/>
    <property type="evidence" value="ECO:0007669"/>
    <property type="project" value="InterPro"/>
</dbReference>
<evidence type="ECO:0000256" key="10">
    <source>
        <dbReference type="ARBA" id="ARBA00023232"/>
    </source>
</evidence>
<dbReference type="InterPro" id="IPR029068">
    <property type="entry name" value="Glyas_Bleomycin-R_OHBP_Dase"/>
</dbReference>
<dbReference type="SUPFAM" id="SSF54593">
    <property type="entry name" value="Glyoxalase/Bleomycin resistance protein/Dihydroxybiphenyl dioxygenase"/>
    <property type="match status" value="1"/>
</dbReference>
<sequence length="408" mass="45650">MAPSAISPPGSPQSTSSMPSNDSEMSAYRGYHHVHWYVGNAKQAASFYVSRMGFERVAYRGLETGSRAIASHVVRNGDVTFVLTSPLRCLEQKMRFGEEERKLLEEIHEHQERHGDAVKDVAFEVDNLDAIYDSAVSNGGLSISSPHTVSDSHGSVRLATIKTYGDTTHTLIEKSTYTGVFLPGYAPLPSSSDPLSKFLPQVTLSAIDHCVGNQDWDEMEDICSYYENVLGFHRFWSVDDKDICTEYSALKSIVMASSNDVVKMPINEPAKGKKQSQIEEYVDFYGGPGVQHIALRTDNIIAAITNLKARGVEFIKVPETYYESMKLRLKRAGMTLNEDFEVLKSLDILIDFDEGGYLLQLFTKHLMDRPTVFIEIIQRNNFDGFGAGNFKSLFEAIEREQDLRGNLV</sequence>
<feature type="binding site" evidence="12">
    <location>
        <position position="292"/>
    </location>
    <ligand>
        <name>Fe cation</name>
        <dbReference type="ChEBI" id="CHEBI:24875"/>
    </ligand>
</feature>
<dbReference type="CDD" id="cd08342">
    <property type="entry name" value="HPPD_N_like"/>
    <property type="match status" value="1"/>
</dbReference>
<evidence type="ECO:0000256" key="5">
    <source>
        <dbReference type="ARBA" id="ARBA00022737"/>
    </source>
</evidence>
<comment type="pathway">
    <text evidence="1">Amino-acid degradation; L-phenylalanine degradation; acetoacetate and fumarate from L-phenylalanine: step 3/6.</text>
</comment>
<evidence type="ECO:0000313" key="15">
    <source>
        <dbReference type="EMBL" id="KAF2786432.1"/>
    </source>
</evidence>
<keyword evidence="4 12" id="KW-0479">Metal-binding</keyword>
<evidence type="ECO:0000256" key="9">
    <source>
        <dbReference type="ARBA" id="ARBA00023004"/>
    </source>
</evidence>
<keyword evidence="5" id="KW-0677">Repeat</keyword>
<dbReference type="NCBIfam" id="TIGR01263">
    <property type="entry name" value="4HPPD"/>
    <property type="match status" value="1"/>
</dbReference>
<accession>A0A6A6WQR8</accession>
<proteinExistence type="inferred from homology"/>
<dbReference type="FunFam" id="3.10.180.10:FF:000001">
    <property type="entry name" value="4-hydroxyphenylpyruvate dioxygenase"/>
    <property type="match status" value="1"/>
</dbReference>
<keyword evidence="8" id="KW-0560">Oxidoreductase</keyword>
<comment type="cofactor">
    <cofactor evidence="12">
        <name>Fe cation</name>
        <dbReference type="ChEBI" id="CHEBI:24875"/>
    </cofactor>
    <text evidence="12">Binds 1 Fe cation per subunit.</text>
</comment>
<dbReference type="Proteomes" id="UP000799757">
    <property type="component" value="Unassembled WGS sequence"/>
</dbReference>
<evidence type="ECO:0000256" key="4">
    <source>
        <dbReference type="ARBA" id="ARBA00022723"/>
    </source>
</evidence>
<keyword evidence="9 12" id="KW-0408">Iron</keyword>
<feature type="domain" description="VOC" evidence="14">
    <location>
        <begin position="206"/>
        <end position="364"/>
    </location>
</feature>
<keyword evidence="6" id="KW-0828">Tyrosine catabolism</keyword>
<dbReference type="Pfam" id="PF00903">
    <property type="entry name" value="Glyoxalase"/>
    <property type="match status" value="1"/>
</dbReference>
<evidence type="ECO:0000313" key="16">
    <source>
        <dbReference type="Proteomes" id="UP000799757"/>
    </source>
</evidence>
<evidence type="ECO:0000256" key="7">
    <source>
        <dbReference type="ARBA" id="ARBA00022964"/>
    </source>
</evidence>
<dbReference type="InterPro" id="IPR037523">
    <property type="entry name" value="VOC_core"/>
</dbReference>
<evidence type="ECO:0000256" key="11">
    <source>
        <dbReference type="PIRNR" id="PIRNR009283"/>
    </source>
</evidence>
<feature type="compositionally biased region" description="Polar residues" evidence="13">
    <location>
        <begin position="12"/>
        <end position="23"/>
    </location>
</feature>
<dbReference type="Gene3D" id="3.10.180.10">
    <property type="entry name" value="2,3-Dihydroxybiphenyl 1,2-Dioxygenase, domain 1"/>
    <property type="match status" value="2"/>
</dbReference>
<evidence type="ECO:0000256" key="3">
    <source>
        <dbReference type="ARBA" id="ARBA00013222"/>
    </source>
</evidence>
<dbReference type="InterPro" id="IPR041735">
    <property type="entry name" value="4OHPhenylPyrv_dOase_C"/>
</dbReference>
<feature type="region of interest" description="Disordered" evidence="13">
    <location>
        <begin position="1"/>
        <end position="23"/>
    </location>
</feature>